<dbReference type="GO" id="GO:0055085">
    <property type="term" value="P:transmembrane transport"/>
    <property type="evidence" value="ECO:0007669"/>
    <property type="project" value="InterPro"/>
</dbReference>
<evidence type="ECO:0000256" key="2">
    <source>
        <dbReference type="ARBA" id="ARBA00022692"/>
    </source>
</evidence>
<feature type="transmembrane region" description="Helical" evidence="6">
    <location>
        <begin position="6"/>
        <end position="28"/>
    </location>
</feature>
<proteinExistence type="predicted"/>
<organism evidence="7 8">
    <name type="scientific">Funneliformis mosseae</name>
    <name type="common">Endomycorrhizal fungus</name>
    <name type="synonym">Glomus mosseae</name>
    <dbReference type="NCBI Taxonomy" id="27381"/>
    <lineage>
        <taxon>Eukaryota</taxon>
        <taxon>Fungi</taxon>
        <taxon>Fungi incertae sedis</taxon>
        <taxon>Mucoromycota</taxon>
        <taxon>Glomeromycotina</taxon>
        <taxon>Glomeromycetes</taxon>
        <taxon>Glomerales</taxon>
        <taxon>Glomeraceae</taxon>
        <taxon>Funneliformis</taxon>
    </lineage>
</organism>
<keyword evidence="8" id="KW-1185">Reference proteome</keyword>
<dbReference type="PANTHER" id="PTHR31794">
    <property type="entry name" value="AUXIN EFFLUX TRANSPORTER FAMILY PROTEIN (EUROFUNG)"/>
    <property type="match status" value="1"/>
</dbReference>
<dbReference type="Pfam" id="PF03547">
    <property type="entry name" value="Mem_trans"/>
    <property type="match status" value="1"/>
</dbReference>
<evidence type="ECO:0000256" key="5">
    <source>
        <dbReference type="SAM" id="MobiDB-lite"/>
    </source>
</evidence>
<comment type="caution">
    <text evidence="7">The sequence shown here is derived from an EMBL/GenBank/DDBJ whole genome shotgun (WGS) entry which is preliminary data.</text>
</comment>
<accession>A0A9N9GNI8</accession>
<reference evidence="7" key="1">
    <citation type="submission" date="2021-06" db="EMBL/GenBank/DDBJ databases">
        <authorList>
            <person name="Kallberg Y."/>
            <person name="Tangrot J."/>
            <person name="Rosling A."/>
        </authorList>
    </citation>
    <scope>NUCLEOTIDE SEQUENCE</scope>
    <source>
        <strain evidence="7">87-6 pot B 2015</strain>
    </source>
</reference>
<evidence type="ECO:0000256" key="6">
    <source>
        <dbReference type="SAM" id="Phobius"/>
    </source>
</evidence>
<feature type="transmembrane region" description="Helical" evidence="6">
    <location>
        <begin position="251"/>
        <end position="271"/>
    </location>
</feature>
<dbReference type="InterPro" id="IPR004776">
    <property type="entry name" value="Mem_transp_PIN-like"/>
</dbReference>
<protein>
    <submittedName>
        <fullName evidence="7">16205_t:CDS:1</fullName>
    </submittedName>
</protein>
<feature type="region of interest" description="Disordered" evidence="5">
    <location>
        <begin position="181"/>
        <end position="202"/>
    </location>
</feature>
<comment type="subcellular location">
    <subcellularLocation>
        <location evidence="1">Membrane</location>
        <topology evidence="1">Multi-pass membrane protein</topology>
    </subcellularLocation>
</comment>
<feature type="transmembrane region" description="Helical" evidence="6">
    <location>
        <begin position="318"/>
        <end position="340"/>
    </location>
</feature>
<dbReference type="GO" id="GO:0005783">
    <property type="term" value="C:endoplasmic reticulum"/>
    <property type="evidence" value="ECO:0007669"/>
    <property type="project" value="TreeGrafter"/>
</dbReference>
<evidence type="ECO:0000313" key="7">
    <source>
        <dbReference type="EMBL" id="CAG8621693.1"/>
    </source>
</evidence>
<feature type="transmembrane region" description="Helical" evidence="6">
    <location>
        <begin position="352"/>
        <end position="372"/>
    </location>
</feature>
<feature type="transmembrane region" description="Helical" evidence="6">
    <location>
        <begin position="71"/>
        <end position="92"/>
    </location>
</feature>
<feature type="transmembrane region" description="Helical" evidence="6">
    <location>
        <begin position="384"/>
        <end position="407"/>
    </location>
</feature>
<dbReference type="EMBL" id="CAJVPP010003140">
    <property type="protein sequence ID" value="CAG8621693.1"/>
    <property type="molecule type" value="Genomic_DNA"/>
</dbReference>
<dbReference type="PANTHER" id="PTHR31794:SF4">
    <property type="entry name" value="AUXIN EFFLUX TRANSPORTER FAMILY PROTEIN (EUROFUNG)"/>
    <property type="match status" value="1"/>
</dbReference>
<dbReference type="AlphaFoldDB" id="A0A9N9GNI8"/>
<evidence type="ECO:0000256" key="1">
    <source>
        <dbReference type="ARBA" id="ARBA00004141"/>
    </source>
</evidence>
<feature type="transmembrane region" description="Helical" evidence="6">
    <location>
        <begin position="145"/>
        <end position="167"/>
    </location>
</feature>
<evidence type="ECO:0000256" key="4">
    <source>
        <dbReference type="ARBA" id="ARBA00023136"/>
    </source>
</evidence>
<gene>
    <name evidence="7" type="ORF">FMOSSE_LOCUS10019</name>
</gene>
<dbReference type="Proteomes" id="UP000789375">
    <property type="component" value="Unassembled WGS sequence"/>
</dbReference>
<name>A0A9N9GNI8_FUNMO</name>
<evidence type="ECO:0000313" key="8">
    <source>
        <dbReference type="Proteomes" id="UP000789375"/>
    </source>
</evidence>
<keyword evidence="4 6" id="KW-0472">Membrane</keyword>
<dbReference type="GO" id="GO:0016020">
    <property type="term" value="C:membrane"/>
    <property type="evidence" value="ECO:0007669"/>
    <property type="project" value="UniProtKB-SubCell"/>
</dbReference>
<keyword evidence="2 6" id="KW-0812">Transmembrane</keyword>
<feature type="transmembrane region" description="Helical" evidence="6">
    <location>
        <begin position="104"/>
        <end position="125"/>
    </location>
</feature>
<feature type="transmembrane region" description="Helical" evidence="6">
    <location>
        <begin position="40"/>
        <end position="59"/>
    </location>
</feature>
<keyword evidence="3 6" id="KW-1133">Transmembrane helix</keyword>
<evidence type="ECO:0000256" key="3">
    <source>
        <dbReference type="ARBA" id="ARBA00022989"/>
    </source>
</evidence>
<sequence>MDYSTILLASIQSSAQVILVCITGYIAAKLGIINSSLQKGLSGLIIKVLMPCLLFSSIASDIDLETLIKLWPIPTLYVVFSILSGSLGVLGGKVLNLTPAKTKFVMTGIIFNNVTSLSLGLLQGIQNTSAIRILTKGEDDDTKDAVSRGISYILLSTLLGNLSRWSLGTYLLKKESNRDSDEEVDTSSDFERSMSQPLPTYHDDEEQFTTTERTPLIFKRIETEIAPAWKRLLNCVRSIYNSIIEIMNPPLYAAIIALFVGTIPFLKGIFFGDNSPLYGTVTRTMETLGDISVPLNLLTLGAQLKNLPRAKGQEMLPAISWVMICRFIIMPIIGVTVVIFTKDYYLNDPMLWFVLMLLASGPPAVNCMNLSQLTGSFQEEMVALLFYSYAAVAPLIALLIMAMLTIIGKAAPK</sequence>